<dbReference type="EMBL" id="BTGU01000080">
    <property type="protein sequence ID" value="GMN58662.1"/>
    <property type="molecule type" value="Genomic_DNA"/>
</dbReference>
<dbReference type="AlphaFoldDB" id="A0AA88DNL6"/>
<reference evidence="2" key="1">
    <citation type="submission" date="2023-07" db="EMBL/GenBank/DDBJ databases">
        <title>draft genome sequence of fig (Ficus carica).</title>
        <authorList>
            <person name="Takahashi T."/>
            <person name="Nishimura K."/>
        </authorList>
    </citation>
    <scope>NUCLEOTIDE SEQUENCE</scope>
</reference>
<dbReference type="Proteomes" id="UP001187192">
    <property type="component" value="Unassembled WGS sequence"/>
</dbReference>
<evidence type="ECO:0000313" key="2">
    <source>
        <dbReference type="EMBL" id="GMN58662.1"/>
    </source>
</evidence>
<protein>
    <submittedName>
        <fullName evidence="2">Uncharacterized protein</fullName>
    </submittedName>
</protein>
<gene>
    <name evidence="2" type="ORF">TIFTF001_027755</name>
</gene>
<organism evidence="2 3">
    <name type="scientific">Ficus carica</name>
    <name type="common">Common fig</name>
    <dbReference type="NCBI Taxonomy" id="3494"/>
    <lineage>
        <taxon>Eukaryota</taxon>
        <taxon>Viridiplantae</taxon>
        <taxon>Streptophyta</taxon>
        <taxon>Embryophyta</taxon>
        <taxon>Tracheophyta</taxon>
        <taxon>Spermatophyta</taxon>
        <taxon>Magnoliopsida</taxon>
        <taxon>eudicotyledons</taxon>
        <taxon>Gunneridae</taxon>
        <taxon>Pentapetalae</taxon>
        <taxon>rosids</taxon>
        <taxon>fabids</taxon>
        <taxon>Rosales</taxon>
        <taxon>Moraceae</taxon>
        <taxon>Ficeae</taxon>
        <taxon>Ficus</taxon>
    </lineage>
</organism>
<accession>A0AA88DNL6</accession>
<evidence type="ECO:0000313" key="3">
    <source>
        <dbReference type="Proteomes" id="UP001187192"/>
    </source>
</evidence>
<feature type="compositionally biased region" description="Basic and acidic residues" evidence="1">
    <location>
        <begin position="48"/>
        <end position="58"/>
    </location>
</feature>
<feature type="compositionally biased region" description="Basic and acidic residues" evidence="1">
    <location>
        <begin position="1"/>
        <end position="29"/>
    </location>
</feature>
<sequence length="89" mass="9928">MEAIKRLDKDRGSTIQAAHEKEEGAHLSKELQMGEGWEDSQPSNSDAADGRGGREKKVVGAQCSFNVRQKAWVGRTVNRVWFTVQRSKA</sequence>
<proteinExistence type="predicted"/>
<feature type="region of interest" description="Disordered" evidence="1">
    <location>
        <begin position="1"/>
        <end position="58"/>
    </location>
</feature>
<comment type="caution">
    <text evidence="2">The sequence shown here is derived from an EMBL/GenBank/DDBJ whole genome shotgun (WGS) entry which is preliminary data.</text>
</comment>
<evidence type="ECO:0000256" key="1">
    <source>
        <dbReference type="SAM" id="MobiDB-lite"/>
    </source>
</evidence>
<name>A0AA88DNL6_FICCA</name>
<keyword evidence="3" id="KW-1185">Reference proteome</keyword>